<evidence type="ECO:0000313" key="6">
    <source>
        <dbReference type="Proteomes" id="UP001392437"/>
    </source>
</evidence>
<dbReference type="PRINTS" id="PR00368">
    <property type="entry name" value="FADPNR"/>
</dbReference>
<name>A0AAW0QIV5_9PEZI</name>
<keyword evidence="6" id="KW-1185">Reference proteome</keyword>
<protein>
    <recommendedName>
        <fullName evidence="4">FAD/NAD(P)-binding domain-containing protein</fullName>
    </recommendedName>
</protein>
<gene>
    <name evidence="5" type="ORF">PG999_008527</name>
</gene>
<dbReference type="PRINTS" id="PR00469">
    <property type="entry name" value="PNDRDTASEII"/>
</dbReference>
<dbReference type="GO" id="GO:0097237">
    <property type="term" value="P:cellular response to toxic substance"/>
    <property type="evidence" value="ECO:0007669"/>
    <property type="project" value="UniProtKB-ARBA"/>
</dbReference>
<dbReference type="PANTHER" id="PTHR48105">
    <property type="entry name" value="THIOREDOXIN REDUCTASE 1-RELATED-RELATED"/>
    <property type="match status" value="1"/>
</dbReference>
<comment type="caution">
    <text evidence="5">The sequence shown here is derived from an EMBL/GenBank/DDBJ whole genome shotgun (WGS) entry which is preliminary data.</text>
</comment>
<dbReference type="InterPro" id="IPR036188">
    <property type="entry name" value="FAD/NAD-bd_sf"/>
</dbReference>
<proteinExistence type="inferred from homology"/>
<comment type="similarity">
    <text evidence="1">Belongs to the class-II pyridine nucleotide-disulfide oxidoreductase family.</text>
</comment>
<organism evidence="5 6">
    <name type="scientific">Apiospora kogelbergensis</name>
    <dbReference type="NCBI Taxonomy" id="1337665"/>
    <lineage>
        <taxon>Eukaryota</taxon>
        <taxon>Fungi</taxon>
        <taxon>Dikarya</taxon>
        <taxon>Ascomycota</taxon>
        <taxon>Pezizomycotina</taxon>
        <taxon>Sordariomycetes</taxon>
        <taxon>Xylariomycetidae</taxon>
        <taxon>Amphisphaeriales</taxon>
        <taxon>Apiosporaceae</taxon>
        <taxon>Apiospora</taxon>
    </lineage>
</organism>
<dbReference type="Proteomes" id="UP001392437">
    <property type="component" value="Unassembled WGS sequence"/>
</dbReference>
<evidence type="ECO:0000259" key="4">
    <source>
        <dbReference type="Pfam" id="PF07992"/>
    </source>
</evidence>
<dbReference type="SUPFAM" id="SSF51905">
    <property type="entry name" value="FAD/NAD(P)-binding domain"/>
    <property type="match status" value="1"/>
</dbReference>
<feature type="domain" description="FAD/NAD(P)-binding" evidence="4">
    <location>
        <begin position="8"/>
        <end position="308"/>
    </location>
</feature>
<evidence type="ECO:0000313" key="5">
    <source>
        <dbReference type="EMBL" id="KAK8105168.1"/>
    </source>
</evidence>
<dbReference type="InterPro" id="IPR050097">
    <property type="entry name" value="Ferredoxin-NADP_redctase_2"/>
</dbReference>
<dbReference type="InterPro" id="IPR023753">
    <property type="entry name" value="FAD/NAD-binding_dom"/>
</dbReference>
<dbReference type="GO" id="GO:0016491">
    <property type="term" value="F:oxidoreductase activity"/>
    <property type="evidence" value="ECO:0007669"/>
    <property type="project" value="UniProtKB-KW"/>
</dbReference>
<dbReference type="Pfam" id="PF07992">
    <property type="entry name" value="Pyr_redox_2"/>
    <property type="match status" value="1"/>
</dbReference>
<evidence type="ECO:0000256" key="2">
    <source>
        <dbReference type="ARBA" id="ARBA00022630"/>
    </source>
</evidence>
<dbReference type="AlphaFoldDB" id="A0AAW0QIV5"/>
<reference evidence="5 6" key="1">
    <citation type="submission" date="2023-01" db="EMBL/GenBank/DDBJ databases">
        <title>Analysis of 21 Apiospora genomes using comparative genomics revels a genus with tremendous synthesis potential of carbohydrate active enzymes and secondary metabolites.</title>
        <authorList>
            <person name="Sorensen T."/>
        </authorList>
    </citation>
    <scope>NUCLEOTIDE SEQUENCE [LARGE SCALE GENOMIC DNA]</scope>
    <source>
        <strain evidence="5 6">CBS 117206</strain>
    </source>
</reference>
<keyword evidence="3" id="KW-0560">Oxidoreductase</keyword>
<keyword evidence="2" id="KW-0285">Flavoprotein</keyword>
<dbReference type="Gene3D" id="3.50.50.60">
    <property type="entry name" value="FAD/NAD(P)-binding domain"/>
    <property type="match status" value="2"/>
</dbReference>
<evidence type="ECO:0000256" key="3">
    <source>
        <dbReference type="ARBA" id="ARBA00023002"/>
    </source>
</evidence>
<evidence type="ECO:0000256" key="1">
    <source>
        <dbReference type="ARBA" id="ARBA00009333"/>
    </source>
</evidence>
<sequence>MSNPVIVDVLIVGGGPAGLTAATTLARQLHTAVLFDSGSYRNARSKHMHMMPTWEHKDPADFRAATREDLKRYDTVQVEQTEITSIIKRDDGVFVAKDATGRQWYGFKVILASGVDDIFPDVKGYDECWAHAIYHCLFCHGYEQRGAESAGVLAVDWIASAKMAMHMAHMAASLAKVVTIYTNGDEALAAEMTQALSTAGYEDGKKYRTDSRAIAAIELAANADGDAANGNLIRLRFQDGSEAKGEAFLAHSPRTRVKGPFVEQLGLELTPTGDYVVQPPFNATSVDGVFAAGDCTSMFKVGTRAVADGAMTGAGVSARLQEEHMGTKAVF</sequence>
<dbReference type="EMBL" id="JAQQWP010000008">
    <property type="protein sequence ID" value="KAK8105168.1"/>
    <property type="molecule type" value="Genomic_DNA"/>
</dbReference>
<accession>A0AAW0QIV5</accession>